<name>A0A2V1D4U8_9PLEO</name>
<dbReference type="AlphaFoldDB" id="A0A2V1D4U8"/>
<gene>
    <name evidence="1" type="ORF">DM02DRAFT_677105</name>
</gene>
<accession>A0A2V1D4U8</accession>
<dbReference type="Proteomes" id="UP000244855">
    <property type="component" value="Unassembled WGS sequence"/>
</dbReference>
<feature type="non-terminal residue" evidence="1">
    <location>
        <position position="97"/>
    </location>
</feature>
<evidence type="ECO:0000313" key="2">
    <source>
        <dbReference type="Proteomes" id="UP000244855"/>
    </source>
</evidence>
<protein>
    <submittedName>
        <fullName evidence="1">Uncharacterized protein</fullName>
    </submittedName>
</protein>
<organism evidence="1 2">
    <name type="scientific">Periconia macrospinosa</name>
    <dbReference type="NCBI Taxonomy" id="97972"/>
    <lineage>
        <taxon>Eukaryota</taxon>
        <taxon>Fungi</taxon>
        <taxon>Dikarya</taxon>
        <taxon>Ascomycota</taxon>
        <taxon>Pezizomycotina</taxon>
        <taxon>Dothideomycetes</taxon>
        <taxon>Pleosporomycetidae</taxon>
        <taxon>Pleosporales</taxon>
        <taxon>Massarineae</taxon>
        <taxon>Periconiaceae</taxon>
        <taxon>Periconia</taxon>
    </lineage>
</organism>
<dbReference type="EMBL" id="KZ805621">
    <property type="protein sequence ID" value="PVH93041.1"/>
    <property type="molecule type" value="Genomic_DNA"/>
</dbReference>
<proteinExistence type="predicted"/>
<keyword evidence="2" id="KW-1185">Reference proteome</keyword>
<sequence>MDRKDGISRIGGLVSLKARSASCGVRCACFVLVALFGAASTSHFIGAAIRQVATIFEALEAAHWMLALFESLEIGHLASYLHHPPAEQLIGVFFLSQ</sequence>
<evidence type="ECO:0000313" key="1">
    <source>
        <dbReference type="EMBL" id="PVH93041.1"/>
    </source>
</evidence>
<reference evidence="1 2" key="1">
    <citation type="journal article" date="2018" name="Sci. Rep.">
        <title>Comparative genomics provides insights into the lifestyle and reveals functional heterogeneity of dark septate endophytic fungi.</title>
        <authorList>
            <person name="Knapp D.G."/>
            <person name="Nemeth J.B."/>
            <person name="Barry K."/>
            <person name="Hainaut M."/>
            <person name="Henrissat B."/>
            <person name="Johnson J."/>
            <person name="Kuo A."/>
            <person name="Lim J.H.P."/>
            <person name="Lipzen A."/>
            <person name="Nolan M."/>
            <person name="Ohm R.A."/>
            <person name="Tamas L."/>
            <person name="Grigoriev I.V."/>
            <person name="Spatafora J.W."/>
            <person name="Nagy L.G."/>
            <person name="Kovacs G.M."/>
        </authorList>
    </citation>
    <scope>NUCLEOTIDE SEQUENCE [LARGE SCALE GENOMIC DNA]</scope>
    <source>
        <strain evidence="1 2">DSE2036</strain>
    </source>
</reference>